<feature type="transmembrane region" description="Helical" evidence="7">
    <location>
        <begin position="6"/>
        <end position="30"/>
    </location>
</feature>
<keyword evidence="5 7" id="KW-1133">Transmembrane helix</keyword>
<organism evidence="11 12">
    <name type="scientific">Galdieria yellowstonensis</name>
    <dbReference type="NCBI Taxonomy" id="3028027"/>
    <lineage>
        <taxon>Eukaryota</taxon>
        <taxon>Rhodophyta</taxon>
        <taxon>Bangiophyceae</taxon>
        <taxon>Galdieriales</taxon>
        <taxon>Galdieriaceae</taxon>
        <taxon>Galdieria</taxon>
    </lineage>
</organism>
<feature type="transmembrane region" description="Helical" evidence="7">
    <location>
        <begin position="597"/>
        <end position="619"/>
    </location>
</feature>
<comment type="caution">
    <text evidence="11">The sequence shown here is derived from an EMBL/GenBank/DDBJ whole genome shotgun (WGS) entry which is preliminary data.</text>
</comment>
<feature type="domain" description="CSC1/OSCA1-like N-terminal transmembrane" evidence="9">
    <location>
        <begin position="9"/>
        <end position="172"/>
    </location>
</feature>
<evidence type="ECO:0000259" key="9">
    <source>
        <dbReference type="Pfam" id="PF13967"/>
    </source>
</evidence>
<feature type="transmembrane region" description="Helical" evidence="7">
    <location>
        <begin position="463"/>
        <end position="484"/>
    </location>
</feature>
<keyword evidence="4 7" id="KW-0812">Transmembrane</keyword>
<evidence type="ECO:0000256" key="5">
    <source>
        <dbReference type="ARBA" id="ARBA00022989"/>
    </source>
</evidence>
<dbReference type="PANTHER" id="PTHR13018:SF5">
    <property type="entry name" value="RE44586P"/>
    <property type="match status" value="1"/>
</dbReference>
<keyword evidence="3" id="KW-0813">Transport</keyword>
<feature type="transmembrane region" description="Helical" evidence="7">
    <location>
        <begin position="418"/>
        <end position="442"/>
    </location>
</feature>
<gene>
    <name evidence="11" type="ORF">GAYE_SCF42G5549</name>
</gene>
<protein>
    <submittedName>
        <fullName evidence="11">Uncharacterized protein</fullName>
    </submittedName>
</protein>
<feature type="transmembrane region" description="Helical" evidence="7">
    <location>
        <begin position="530"/>
        <end position="555"/>
    </location>
</feature>
<comment type="similarity">
    <text evidence="2">Belongs to the CSC1 (TC 1.A.17) family.</text>
</comment>
<feature type="transmembrane region" description="Helical" evidence="7">
    <location>
        <begin position="490"/>
        <end position="509"/>
    </location>
</feature>
<dbReference type="Pfam" id="PF13967">
    <property type="entry name" value="RSN1_TM"/>
    <property type="match status" value="1"/>
</dbReference>
<evidence type="ECO:0000256" key="7">
    <source>
        <dbReference type="SAM" id="Phobius"/>
    </source>
</evidence>
<dbReference type="AlphaFoldDB" id="A0AAV9IJK7"/>
<dbReference type="EMBL" id="JANCYU010000054">
    <property type="protein sequence ID" value="KAK4527625.1"/>
    <property type="molecule type" value="Genomic_DNA"/>
</dbReference>
<evidence type="ECO:0000259" key="8">
    <source>
        <dbReference type="Pfam" id="PF02714"/>
    </source>
</evidence>
<dbReference type="GO" id="GO:0005886">
    <property type="term" value="C:plasma membrane"/>
    <property type="evidence" value="ECO:0007669"/>
    <property type="project" value="TreeGrafter"/>
</dbReference>
<evidence type="ECO:0000313" key="11">
    <source>
        <dbReference type="EMBL" id="KAK4527625.1"/>
    </source>
</evidence>
<feature type="transmembrane region" description="Helical" evidence="7">
    <location>
        <begin position="153"/>
        <end position="173"/>
    </location>
</feature>
<evidence type="ECO:0000259" key="10">
    <source>
        <dbReference type="Pfam" id="PF14703"/>
    </source>
</evidence>
<feature type="domain" description="CSC1/OSCA1-like 7TM region" evidence="8">
    <location>
        <begin position="490"/>
        <end position="617"/>
    </location>
</feature>
<feature type="transmembrane region" description="Helical" evidence="7">
    <location>
        <begin position="625"/>
        <end position="643"/>
    </location>
</feature>
<dbReference type="InterPro" id="IPR032880">
    <property type="entry name" value="CSC1/OSCA1-like_N"/>
</dbReference>
<dbReference type="InterPro" id="IPR003864">
    <property type="entry name" value="CSC1/OSCA1-like_7TM"/>
</dbReference>
<keyword evidence="6 7" id="KW-0472">Membrane</keyword>
<name>A0AAV9IJK7_9RHOD</name>
<feature type="transmembrane region" description="Helical" evidence="7">
    <location>
        <begin position="371"/>
        <end position="398"/>
    </location>
</feature>
<dbReference type="InterPro" id="IPR027815">
    <property type="entry name" value="CSC1/OSCA1-like_cyt"/>
</dbReference>
<dbReference type="InterPro" id="IPR045122">
    <property type="entry name" value="Csc1-like"/>
</dbReference>
<proteinExistence type="inferred from homology"/>
<dbReference type="PANTHER" id="PTHR13018">
    <property type="entry name" value="PROBABLE MEMBRANE PROTEIN DUF221-RELATED"/>
    <property type="match status" value="1"/>
</dbReference>
<reference evidence="11 12" key="1">
    <citation type="submission" date="2022-07" db="EMBL/GenBank/DDBJ databases">
        <title>Genome-wide signatures of adaptation to extreme environments.</title>
        <authorList>
            <person name="Cho C.H."/>
            <person name="Yoon H.S."/>
        </authorList>
    </citation>
    <scope>NUCLEOTIDE SEQUENCE [LARGE SCALE GENOMIC DNA]</scope>
    <source>
        <strain evidence="11 12">108.79 E11</strain>
    </source>
</reference>
<feature type="transmembrane region" description="Helical" evidence="7">
    <location>
        <begin position="101"/>
        <end position="120"/>
    </location>
</feature>
<dbReference type="Pfam" id="PF02714">
    <property type="entry name" value="RSN1_7TM"/>
    <property type="match status" value="1"/>
</dbReference>
<evidence type="ECO:0000256" key="6">
    <source>
        <dbReference type="ARBA" id="ARBA00023136"/>
    </source>
</evidence>
<evidence type="ECO:0000256" key="1">
    <source>
        <dbReference type="ARBA" id="ARBA00004141"/>
    </source>
</evidence>
<evidence type="ECO:0000256" key="2">
    <source>
        <dbReference type="ARBA" id="ARBA00007779"/>
    </source>
</evidence>
<dbReference type="Pfam" id="PF14703">
    <property type="entry name" value="PHM7_cyt"/>
    <property type="match status" value="1"/>
</dbReference>
<comment type="subcellular location">
    <subcellularLocation>
        <location evidence="1">Membrane</location>
        <topology evidence="1">Multi-pass membrane protein</topology>
    </subcellularLocation>
</comment>
<evidence type="ECO:0000313" key="12">
    <source>
        <dbReference type="Proteomes" id="UP001300502"/>
    </source>
</evidence>
<evidence type="ECO:0000256" key="3">
    <source>
        <dbReference type="ARBA" id="ARBA00022448"/>
    </source>
</evidence>
<accession>A0AAV9IJK7</accession>
<evidence type="ECO:0000256" key="4">
    <source>
        <dbReference type="ARBA" id="ARBA00022692"/>
    </source>
</evidence>
<keyword evidence="12" id="KW-1185">Reference proteome</keyword>
<dbReference type="GO" id="GO:0005227">
    <property type="term" value="F:calcium-activated cation channel activity"/>
    <property type="evidence" value="ECO:0007669"/>
    <property type="project" value="InterPro"/>
</dbReference>
<dbReference type="Proteomes" id="UP001300502">
    <property type="component" value="Unassembled WGS sequence"/>
</dbReference>
<feature type="transmembrane region" description="Helical" evidence="7">
    <location>
        <begin position="561"/>
        <end position="585"/>
    </location>
</feature>
<feature type="domain" description="CSC1/OSCA1-like cytosolic" evidence="10">
    <location>
        <begin position="194"/>
        <end position="356"/>
    </location>
</feature>
<sequence>MISPETLGIVWTFIIGMIVLFVCFFLFAWLKAKVPGIYQFRMLASQLSMYNDYNDDPVYAPEQPQGIFSWPSVTWLYTEDKLFRTHGLDAVMFTRFMKSSLWICCILCFIAAILLFPVYATGGRHHLSSKDPLYTSGLELVSMSNLERDDPRLWASMLFEYIVVFTVLVFLFLDYRAYYQYRIQYKAQERPTNYALLLVDIPQSDDMHELVQERFRRLFPNDTPYIAPILNLKCVRKLWKKLEKLQDCKERLEYKCSQNNPTHNGQEKRSKRTCGIPSKSKLEKLQECNAMLRDTKVQLAVERDKLRRESNSNTTAFLVICQYKCQAAFARQTCLFEETMQWVVSSAADPQGIHWDAISWSPRLSLLRKSFAVAVIFLLIIFWTVPVTFVSSLANIRSLSHVKFLHWLSFITKLSPEVVAFLDGILPAVILVILFSLVPWILGQILLQTRNFSLPHIDCQVQIWYMVFLVVEVFLVYVIGGSAFGNLQAMIDGLVGFSISLLLFGRLILRWFKLHWTAKTEREKERVIAHAVSAFPYSSHYGAGFIVIFLCLMYSVMSPFLLFFGSIYFAWGICVTKYQLLYVNVPKYEAGGIHFPHLFYASIVTLLLQQLVMIALFGLNQFGPGFIIVPLPFLTLFYARWLLRRFGSVSKHGAVYSMIDKECRVPIHYLDLYKYPLTCNALDTTEDETENAKIV</sequence>